<dbReference type="GeneID" id="5176360"/>
<evidence type="ECO:0000313" key="2">
    <source>
        <dbReference type="Proteomes" id="UP000201737"/>
    </source>
</evidence>
<sequence>MASGDKLYQLDDPVAQQRRRRVGYLMMWKCYQFFNPMFFCIGAKHGDDSVTFDLSIELDSLTLEESMQYLMYQSVPCISEYEGMVSSNASRSYFRSFLTLPDKLVSLRHLSAFIDGHVDACDEMKDSCYNRLVYDLDVVDVSRIVFGDVCEITNVAQHCLADERVRKLLAACVLVEILVACHRLRSVSLREYHDEHDDRDRLHIVRFVTVKVLAQILLGIVVCRPLALRSSIEDAMIGLCKRILDENYFPDHDEDYEGDYEVCRAQFNELFDGRTVVDAKNFNSQRIDSNEICYTYKSNEAVIYRAQFLRQLFEAMKIECDAPICEDSVMNVFVVFAKPFRMEPIVLDEYVVVEDETYR</sequence>
<accession>Q0IKW4</accession>
<proteinExistence type="predicted"/>
<organism evidence="1 2">
    <name type="scientific">Leucania separata nucleopolyhedrovirus</name>
    <name type="common">LsNPV</name>
    <dbReference type="NCBI Taxonomy" id="1307956"/>
    <lineage>
        <taxon>Viruses</taxon>
        <taxon>Viruses incertae sedis</taxon>
        <taxon>Naldaviricetes</taxon>
        <taxon>Lefavirales</taxon>
        <taxon>Baculoviridae</taxon>
        <taxon>Alphabaculovirus</taxon>
        <taxon>Alphabaculovirus leseparatae</taxon>
    </lineage>
</organism>
<name>Q0IKW4_NPVLS</name>
<dbReference type="Proteomes" id="UP000201737">
    <property type="component" value="Segment"/>
</dbReference>
<reference evidence="1 2" key="1">
    <citation type="journal article" date="2007" name="Virus Genes">
        <title>Genome sequence of Leucania seperata nucleopolyhedrovirus.</title>
        <authorList>
            <person name="Xiao H."/>
            <person name="Qi Y."/>
        </authorList>
    </citation>
    <scope>NUCLEOTIDE SEQUENCE [LARGE SCALE GENOMIC DNA]</scope>
    <source>
        <strain evidence="1 2">AH1</strain>
    </source>
</reference>
<protein>
    <submittedName>
        <fullName evidence="1">ORF155</fullName>
    </submittedName>
</protein>
<keyword evidence="2" id="KW-1185">Reference proteome</keyword>
<dbReference type="RefSeq" id="YP_758452.1">
    <property type="nucleotide sequence ID" value="NC_008348.1"/>
</dbReference>
<dbReference type="EMBL" id="AY394490">
    <property type="protein sequence ID" value="AAR28919.1"/>
    <property type="molecule type" value="Genomic_DNA"/>
</dbReference>
<reference evidence="1 2" key="2">
    <citation type="journal article" date="2007" name="Virus Res.">
        <title>P13 of Leucania separata multiple nuclear polyhedrosis virus affected the polyhedra and budded virions yields of AcMNPV.</title>
        <authorList>
            <person name="Du E.Q."/>
            <person name="Yan F."/>
            <person name="Jin W.X."/>
            <person name="Lu N."/>
            <person name="Xiao H.Z."/>
            <person name="Lu S.Y."/>
            <person name="Qi Y.P."/>
        </authorList>
    </citation>
    <scope>NUCLEOTIDE SEQUENCE [LARGE SCALE GENOMIC DNA]</scope>
    <source>
        <strain evidence="1 2">AH1</strain>
    </source>
</reference>
<dbReference type="KEGG" id="vg:5176360"/>
<evidence type="ECO:0000313" key="1">
    <source>
        <dbReference type="EMBL" id="AAR28919.1"/>
    </source>
</evidence>
<organismHost>
    <name type="scientific">Lepidoptera</name>
    <name type="common">moths &amp; butterflies</name>
    <dbReference type="NCBI Taxonomy" id="7088"/>
</organismHost>